<evidence type="ECO:0000256" key="1">
    <source>
        <dbReference type="ARBA" id="ARBA00001947"/>
    </source>
</evidence>
<evidence type="ECO:0000256" key="4">
    <source>
        <dbReference type="ARBA" id="ARBA00022833"/>
    </source>
</evidence>
<comment type="cofactor">
    <cofactor evidence="1">
        <name>Zn(2+)</name>
        <dbReference type="ChEBI" id="CHEBI:29105"/>
    </cofactor>
</comment>
<dbReference type="Pfam" id="PF01979">
    <property type="entry name" value="Amidohydro_1"/>
    <property type="match status" value="1"/>
</dbReference>
<dbReference type="InterPro" id="IPR006680">
    <property type="entry name" value="Amidohydro-rel"/>
</dbReference>
<dbReference type="EMBL" id="MCFE01000404">
    <property type="protein sequence ID" value="ORX90043.1"/>
    <property type="molecule type" value="Genomic_DNA"/>
</dbReference>
<dbReference type="InParanoid" id="A0A1Y1XWD3"/>
<dbReference type="Proteomes" id="UP000193498">
    <property type="component" value="Unassembled WGS sequence"/>
</dbReference>
<dbReference type="GO" id="GO:0006147">
    <property type="term" value="P:guanine catabolic process"/>
    <property type="evidence" value="ECO:0007669"/>
    <property type="project" value="UniProtKB-UniPathway"/>
</dbReference>
<dbReference type="GO" id="GO:0005829">
    <property type="term" value="C:cytosol"/>
    <property type="evidence" value="ECO:0007669"/>
    <property type="project" value="TreeGrafter"/>
</dbReference>
<protein>
    <submittedName>
        <fullName evidence="6">Metallo-dependent hydrolase</fullName>
    </submittedName>
</protein>
<dbReference type="Gene3D" id="3.20.20.140">
    <property type="entry name" value="Metal-dependent hydrolases"/>
    <property type="match status" value="1"/>
</dbReference>
<keyword evidence="7" id="KW-1185">Reference proteome</keyword>
<evidence type="ECO:0000313" key="6">
    <source>
        <dbReference type="EMBL" id="ORX90043.1"/>
    </source>
</evidence>
<keyword evidence="3 6" id="KW-0378">Hydrolase</keyword>
<dbReference type="OrthoDB" id="194468at2759"/>
<gene>
    <name evidence="6" type="ORF">K493DRAFT_305283</name>
</gene>
<dbReference type="PANTHER" id="PTHR11271">
    <property type="entry name" value="GUANINE DEAMINASE"/>
    <property type="match status" value="1"/>
</dbReference>
<keyword evidence="4" id="KW-0862">Zinc</keyword>
<dbReference type="InterPro" id="IPR011059">
    <property type="entry name" value="Metal-dep_hydrolase_composite"/>
</dbReference>
<dbReference type="UniPathway" id="UPA00603">
    <property type="reaction ID" value="UER00660"/>
</dbReference>
<name>A0A1Y1XWD3_9FUNG</name>
<dbReference type="SUPFAM" id="SSF51556">
    <property type="entry name" value="Metallo-dependent hydrolases"/>
    <property type="match status" value="1"/>
</dbReference>
<reference evidence="6 7" key="1">
    <citation type="submission" date="2016-07" db="EMBL/GenBank/DDBJ databases">
        <title>Pervasive Adenine N6-methylation of Active Genes in Fungi.</title>
        <authorList>
            <consortium name="DOE Joint Genome Institute"/>
            <person name="Mondo S.J."/>
            <person name="Dannebaum R.O."/>
            <person name="Kuo R.C."/>
            <person name="Labutti K."/>
            <person name="Haridas S."/>
            <person name="Kuo A."/>
            <person name="Salamov A."/>
            <person name="Ahrendt S.R."/>
            <person name="Lipzen A."/>
            <person name="Sullivan W."/>
            <person name="Andreopoulos W.B."/>
            <person name="Clum A."/>
            <person name="Lindquist E."/>
            <person name="Daum C."/>
            <person name="Ramamoorthy G.K."/>
            <person name="Gryganskyi A."/>
            <person name="Culley D."/>
            <person name="Magnuson J.K."/>
            <person name="James T.Y."/>
            <person name="O'Malley M.A."/>
            <person name="Stajich J.E."/>
            <person name="Spatafora J.W."/>
            <person name="Visel A."/>
            <person name="Grigoriev I.V."/>
        </authorList>
    </citation>
    <scope>NUCLEOTIDE SEQUENCE [LARGE SCALE GENOMIC DNA]</scope>
    <source>
        <strain evidence="6 7">CBS 931.73</strain>
    </source>
</reference>
<evidence type="ECO:0000256" key="3">
    <source>
        <dbReference type="ARBA" id="ARBA00022801"/>
    </source>
</evidence>
<proteinExistence type="predicted"/>
<feature type="domain" description="Amidohydrolase-related" evidence="5">
    <location>
        <begin position="62"/>
        <end position="197"/>
    </location>
</feature>
<organism evidence="6 7">
    <name type="scientific">Basidiobolus meristosporus CBS 931.73</name>
    <dbReference type="NCBI Taxonomy" id="1314790"/>
    <lineage>
        <taxon>Eukaryota</taxon>
        <taxon>Fungi</taxon>
        <taxon>Fungi incertae sedis</taxon>
        <taxon>Zoopagomycota</taxon>
        <taxon>Entomophthoromycotina</taxon>
        <taxon>Basidiobolomycetes</taxon>
        <taxon>Basidiobolales</taxon>
        <taxon>Basidiobolaceae</taxon>
        <taxon>Basidiobolus</taxon>
    </lineage>
</organism>
<dbReference type="STRING" id="1314790.A0A1Y1XWD3"/>
<sequence length="198" mass="21960">MSYGNFIHSVNATSLEHVTGGVIAVDKSGKTIQVESNVSGSRATQIARKYGVRFFPLGNKKFLIPGLIETHIHTAQYVFTGLGMDLQLLDWLNIFTFPRESQFNNTNYAKNAYSWVVDRVIRGGTTGASYYAEILNNIVAARGQIAFVGKAHMDRNSPNYLAETTDQSLKDTKTFIQYALGKKNSRVTSIVTPRFVPS</sequence>
<dbReference type="InterPro" id="IPR032466">
    <property type="entry name" value="Metal_Hydrolase"/>
</dbReference>
<dbReference type="AlphaFoldDB" id="A0A1Y1XWD3"/>
<evidence type="ECO:0000256" key="2">
    <source>
        <dbReference type="ARBA" id="ARBA00022723"/>
    </source>
</evidence>
<dbReference type="GO" id="GO:0008892">
    <property type="term" value="F:guanine deaminase activity"/>
    <property type="evidence" value="ECO:0007669"/>
    <property type="project" value="TreeGrafter"/>
</dbReference>
<dbReference type="PANTHER" id="PTHR11271:SF6">
    <property type="entry name" value="GUANINE DEAMINASE"/>
    <property type="match status" value="1"/>
</dbReference>
<dbReference type="GO" id="GO:0008270">
    <property type="term" value="F:zinc ion binding"/>
    <property type="evidence" value="ECO:0007669"/>
    <property type="project" value="TreeGrafter"/>
</dbReference>
<dbReference type="Gene3D" id="2.30.40.10">
    <property type="entry name" value="Urease, subunit C, domain 1"/>
    <property type="match status" value="1"/>
</dbReference>
<accession>A0A1Y1XWD3</accession>
<evidence type="ECO:0000259" key="5">
    <source>
        <dbReference type="Pfam" id="PF01979"/>
    </source>
</evidence>
<keyword evidence="2" id="KW-0479">Metal-binding</keyword>
<dbReference type="InterPro" id="IPR051607">
    <property type="entry name" value="Metallo-dep_hydrolases"/>
</dbReference>
<comment type="caution">
    <text evidence="6">The sequence shown here is derived from an EMBL/GenBank/DDBJ whole genome shotgun (WGS) entry which is preliminary data.</text>
</comment>
<evidence type="ECO:0000313" key="7">
    <source>
        <dbReference type="Proteomes" id="UP000193498"/>
    </source>
</evidence>